<feature type="compositionally biased region" description="Acidic residues" evidence="1">
    <location>
        <begin position="81"/>
        <end position="92"/>
    </location>
</feature>
<protein>
    <submittedName>
        <fullName evidence="2">Uncharacterized protein</fullName>
    </submittedName>
</protein>
<evidence type="ECO:0000313" key="3">
    <source>
        <dbReference type="Proteomes" id="UP001376459"/>
    </source>
</evidence>
<gene>
    <name evidence="2" type="ORF">WKI71_38240</name>
</gene>
<feature type="region of interest" description="Disordered" evidence="1">
    <location>
        <begin position="16"/>
        <end position="146"/>
    </location>
</feature>
<comment type="caution">
    <text evidence="2">The sequence shown here is derived from an EMBL/GenBank/DDBJ whole genome shotgun (WGS) entry which is preliminary data.</text>
</comment>
<proteinExistence type="predicted"/>
<sequence length="146" mass="14738">MGHGLGDAYGAVRALDVGGEPGHCAGDAGLEHGARRAVDEADRADLPQHDVPGEEQHGGQGLGAEADQVGADHQLAGAETVGDDPAEDDEPGEGGGRRGQGEADGSGAVPVLQQARGEGHRQHGVAELGDGPGDEEQAEVPRPHRM</sequence>
<reference evidence="2 3" key="1">
    <citation type="submission" date="2024-03" db="EMBL/GenBank/DDBJ databases">
        <title>Novel Streptomyces species of biotechnological and ecological value are a feature of Machair soil.</title>
        <authorList>
            <person name="Prole J.R."/>
            <person name="Goodfellow M."/>
            <person name="Allenby N."/>
            <person name="Ward A.C."/>
        </authorList>
    </citation>
    <scope>NUCLEOTIDE SEQUENCE [LARGE SCALE GENOMIC DNA]</scope>
    <source>
        <strain evidence="2 3">MS1.AVA.1</strain>
    </source>
</reference>
<feature type="compositionally biased region" description="Basic and acidic residues" evidence="1">
    <location>
        <begin position="29"/>
        <end position="57"/>
    </location>
</feature>
<dbReference type="Proteomes" id="UP001376459">
    <property type="component" value="Unassembled WGS sequence"/>
</dbReference>
<dbReference type="EMBL" id="JBBKAK010000001">
    <property type="protein sequence ID" value="MEJ8672081.1"/>
    <property type="molecule type" value="Genomic_DNA"/>
</dbReference>
<accession>A0ABU8UT56</accession>
<evidence type="ECO:0000256" key="1">
    <source>
        <dbReference type="SAM" id="MobiDB-lite"/>
    </source>
</evidence>
<keyword evidence="3" id="KW-1185">Reference proteome</keyword>
<name>A0ABU8UT56_9ACTN</name>
<evidence type="ECO:0000313" key="2">
    <source>
        <dbReference type="EMBL" id="MEJ8672081.1"/>
    </source>
</evidence>
<organism evidence="2 3">
    <name type="scientific">Streptomyces machairae</name>
    <dbReference type="NCBI Taxonomy" id="3134109"/>
    <lineage>
        <taxon>Bacteria</taxon>
        <taxon>Bacillati</taxon>
        <taxon>Actinomycetota</taxon>
        <taxon>Actinomycetes</taxon>
        <taxon>Kitasatosporales</taxon>
        <taxon>Streptomycetaceae</taxon>
        <taxon>Streptomyces</taxon>
    </lineage>
</organism>